<proteinExistence type="predicted"/>
<evidence type="ECO:0000313" key="4">
    <source>
        <dbReference type="Proteomes" id="UP000189229"/>
    </source>
</evidence>
<dbReference type="EMBL" id="MVBM01000002">
    <property type="protein sequence ID" value="OOK78290.1"/>
    <property type="molecule type" value="Genomic_DNA"/>
</dbReference>
<dbReference type="InterPro" id="IPR002481">
    <property type="entry name" value="FUR"/>
</dbReference>
<dbReference type="Proteomes" id="UP000188532">
    <property type="component" value="Unassembled WGS sequence"/>
</dbReference>
<dbReference type="EMBL" id="MVBN01000002">
    <property type="protein sequence ID" value="OOK80185.1"/>
    <property type="molecule type" value="Genomic_DNA"/>
</dbReference>
<name>A0A1V3XLV9_MYCKA</name>
<dbReference type="InterPro" id="IPR036388">
    <property type="entry name" value="WH-like_DNA-bd_sf"/>
</dbReference>
<protein>
    <submittedName>
        <fullName evidence="2">Ferric uptake regulator family protein</fullName>
    </submittedName>
</protein>
<dbReference type="Proteomes" id="UP000189229">
    <property type="component" value="Unassembled WGS sequence"/>
</dbReference>
<evidence type="ECO:0000313" key="2">
    <source>
        <dbReference type="EMBL" id="OOK80185.1"/>
    </source>
</evidence>
<dbReference type="Gene3D" id="1.10.10.10">
    <property type="entry name" value="Winged helix-like DNA-binding domain superfamily/Winged helix DNA-binding domain"/>
    <property type="match status" value="1"/>
</dbReference>
<evidence type="ECO:0000313" key="3">
    <source>
        <dbReference type="Proteomes" id="UP000188532"/>
    </source>
</evidence>
<sequence>MTGPSVRSTRQRAAISTLLETVDDFRSAQELHDELRRRAKTSA</sequence>
<evidence type="ECO:0000313" key="1">
    <source>
        <dbReference type="EMBL" id="OOK78290.1"/>
    </source>
</evidence>
<reference evidence="3 4" key="1">
    <citation type="submission" date="2017-02" db="EMBL/GenBank/DDBJ databases">
        <title>Complete genome sequences of Mycobacterium kansasii strains isolated from rhesus macaques.</title>
        <authorList>
            <person name="Panda A."/>
            <person name="Nagaraj S."/>
            <person name="Zhao X."/>
            <person name="Tettelin H."/>
            <person name="Detolla L.J."/>
        </authorList>
    </citation>
    <scope>NUCLEOTIDE SEQUENCE [LARGE SCALE GENOMIC DNA]</scope>
    <source>
        <strain evidence="2 3">11-3469</strain>
        <strain evidence="1 4">11-3813</strain>
    </source>
</reference>
<dbReference type="AlphaFoldDB" id="A0A1V3XLV9"/>
<comment type="caution">
    <text evidence="2">The sequence shown here is derived from an EMBL/GenBank/DDBJ whole genome shotgun (WGS) entry which is preliminary data.</text>
</comment>
<accession>A0A1V3XLV9</accession>
<dbReference type="Pfam" id="PF01475">
    <property type="entry name" value="FUR"/>
    <property type="match status" value="1"/>
</dbReference>
<gene>
    <name evidence="2" type="ORF">BZL29_1679</name>
    <name evidence="1" type="ORF">BZL30_1593</name>
</gene>
<dbReference type="GO" id="GO:0003700">
    <property type="term" value="F:DNA-binding transcription factor activity"/>
    <property type="evidence" value="ECO:0007669"/>
    <property type="project" value="InterPro"/>
</dbReference>
<organism evidence="2 3">
    <name type="scientific">Mycobacterium kansasii</name>
    <dbReference type="NCBI Taxonomy" id="1768"/>
    <lineage>
        <taxon>Bacteria</taxon>
        <taxon>Bacillati</taxon>
        <taxon>Actinomycetota</taxon>
        <taxon>Actinomycetes</taxon>
        <taxon>Mycobacteriales</taxon>
        <taxon>Mycobacteriaceae</taxon>
        <taxon>Mycobacterium</taxon>
    </lineage>
</organism>